<feature type="transmembrane region" description="Helical" evidence="3">
    <location>
        <begin position="623"/>
        <end position="643"/>
    </location>
</feature>
<dbReference type="PANTHER" id="PTHR43653:SF1">
    <property type="entry name" value="CYTOCHROME C-TYPE BIOGENESIS PROTEIN CCMF"/>
    <property type="match status" value="1"/>
</dbReference>
<dbReference type="GO" id="GO:0016020">
    <property type="term" value="C:membrane"/>
    <property type="evidence" value="ECO:0007669"/>
    <property type="project" value="InterPro"/>
</dbReference>
<feature type="transmembrane region" description="Helical" evidence="3">
    <location>
        <begin position="299"/>
        <end position="319"/>
    </location>
</feature>
<comment type="caution">
    <text evidence="6">The sequence shown here is derived from an EMBL/GenBank/DDBJ whole genome shotgun (WGS) entry which is preliminary data.</text>
</comment>
<dbReference type="GO" id="GO:0017004">
    <property type="term" value="P:cytochrome complex assembly"/>
    <property type="evidence" value="ECO:0007669"/>
    <property type="project" value="UniProtKB-KW"/>
</dbReference>
<gene>
    <name evidence="6" type="ORF">CSA55_05715</name>
</gene>
<comment type="similarity">
    <text evidence="1">Belongs to the CcmF/CycK/Ccl1/NrfE/CcsA family.</text>
</comment>
<evidence type="ECO:0000313" key="6">
    <source>
        <dbReference type="EMBL" id="PIE31421.1"/>
    </source>
</evidence>
<evidence type="ECO:0000313" key="7">
    <source>
        <dbReference type="Proteomes" id="UP000230914"/>
    </source>
</evidence>
<dbReference type="InterPro" id="IPR032523">
    <property type="entry name" value="CcmF_C"/>
</dbReference>
<feature type="transmembrane region" description="Helical" evidence="3">
    <location>
        <begin position="276"/>
        <end position="292"/>
    </location>
</feature>
<dbReference type="Pfam" id="PF16327">
    <property type="entry name" value="CcmF_C"/>
    <property type="match status" value="1"/>
</dbReference>
<keyword evidence="3" id="KW-0472">Membrane</keyword>
<keyword evidence="3" id="KW-1133">Transmembrane helix</keyword>
<proteinExistence type="inferred from homology"/>
<reference evidence="6 7" key="1">
    <citation type="submission" date="2017-10" db="EMBL/GenBank/DDBJ databases">
        <title>Novel microbial diversity and functional potential in the marine mammal oral microbiome.</title>
        <authorList>
            <person name="Dudek N.K."/>
            <person name="Sun C.L."/>
            <person name="Burstein D."/>
            <person name="Kantor R.S."/>
            <person name="Aliaga Goltsman D.S."/>
            <person name="Bik E.M."/>
            <person name="Thomas B.C."/>
            <person name="Banfield J.F."/>
            <person name="Relman D.A."/>
        </authorList>
    </citation>
    <scope>NUCLEOTIDE SEQUENCE [LARGE SCALE GENOMIC DNA]</scope>
    <source>
        <strain evidence="6">DOLJORAL78_61_10</strain>
    </source>
</reference>
<feature type="transmembrane region" description="Helical" evidence="3">
    <location>
        <begin position="202"/>
        <end position="224"/>
    </location>
</feature>
<dbReference type="EMBL" id="PDSL01000083">
    <property type="protein sequence ID" value="PIE31421.1"/>
    <property type="molecule type" value="Genomic_DNA"/>
</dbReference>
<protein>
    <submittedName>
        <fullName evidence="6">Cytochrome C biogenesis protein CcmF</fullName>
    </submittedName>
</protein>
<dbReference type="GO" id="GO:0015232">
    <property type="term" value="F:heme transmembrane transporter activity"/>
    <property type="evidence" value="ECO:0007669"/>
    <property type="project" value="InterPro"/>
</dbReference>
<feature type="transmembrane region" description="Helical" evidence="3">
    <location>
        <begin position="449"/>
        <end position="468"/>
    </location>
</feature>
<evidence type="ECO:0000256" key="2">
    <source>
        <dbReference type="ARBA" id="ARBA00022748"/>
    </source>
</evidence>
<feature type="transmembrane region" description="Helical" evidence="3">
    <location>
        <begin position="33"/>
        <end position="53"/>
    </location>
</feature>
<feature type="transmembrane region" description="Helical" evidence="3">
    <location>
        <begin position="236"/>
        <end position="256"/>
    </location>
</feature>
<dbReference type="GO" id="GO:0020037">
    <property type="term" value="F:heme binding"/>
    <property type="evidence" value="ECO:0007669"/>
    <property type="project" value="InterPro"/>
</dbReference>
<feature type="transmembrane region" description="Helical" evidence="3">
    <location>
        <begin position="120"/>
        <end position="138"/>
    </location>
</feature>
<feature type="transmembrane region" description="Helical" evidence="3">
    <location>
        <begin position="499"/>
        <end position="524"/>
    </location>
</feature>
<evidence type="ECO:0000256" key="1">
    <source>
        <dbReference type="ARBA" id="ARBA00009186"/>
    </source>
</evidence>
<feature type="transmembrane region" description="Helical" evidence="3">
    <location>
        <begin position="145"/>
        <end position="168"/>
    </location>
</feature>
<feature type="transmembrane region" description="Helical" evidence="3">
    <location>
        <begin position="378"/>
        <end position="399"/>
    </location>
</feature>
<evidence type="ECO:0000256" key="3">
    <source>
        <dbReference type="SAM" id="Phobius"/>
    </source>
</evidence>
<accession>A0A2G6K6W8</accession>
<feature type="transmembrane region" description="Helical" evidence="3">
    <location>
        <begin position="331"/>
        <end position="357"/>
    </location>
</feature>
<organism evidence="6 7">
    <name type="scientific">Ilumatobacter coccineus</name>
    <dbReference type="NCBI Taxonomy" id="467094"/>
    <lineage>
        <taxon>Bacteria</taxon>
        <taxon>Bacillati</taxon>
        <taxon>Actinomycetota</taxon>
        <taxon>Acidimicrobiia</taxon>
        <taxon>Acidimicrobiales</taxon>
        <taxon>Ilumatobacteraceae</taxon>
        <taxon>Ilumatobacter</taxon>
    </lineage>
</organism>
<dbReference type="AlphaFoldDB" id="A0A2G6K6W8"/>
<dbReference type="InterPro" id="IPR003567">
    <property type="entry name" value="Cyt_c_biogenesis"/>
</dbReference>
<feature type="transmembrane region" description="Helical" evidence="3">
    <location>
        <begin position="474"/>
        <end position="492"/>
    </location>
</feature>
<dbReference type="Pfam" id="PF01578">
    <property type="entry name" value="Cytochrom_C_asm"/>
    <property type="match status" value="1"/>
</dbReference>
<evidence type="ECO:0000259" key="5">
    <source>
        <dbReference type="Pfam" id="PF16327"/>
    </source>
</evidence>
<feature type="domain" description="Cytochrome c-type biogenesis protein CcmF C-terminal" evidence="5">
    <location>
        <begin position="342"/>
        <end position="644"/>
    </location>
</feature>
<feature type="transmembrane region" description="Helical" evidence="3">
    <location>
        <begin position="65"/>
        <end position="85"/>
    </location>
</feature>
<keyword evidence="3" id="KW-0812">Transmembrane</keyword>
<dbReference type="Proteomes" id="UP000230914">
    <property type="component" value="Unassembled WGS sequence"/>
</dbReference>
<sequence length="654" mass="69722">MSMWPKLAVTAIRCAETDEMIAVSVNGLVGSIGLWVALFASIIGALSVARAVIGRQRGFGHRSVVIAFVMVAGVVMSVAALQRGLAQRDYSLRHVQEVGSSVTPVVYNIAAMWSSLDGSLLLWLMVVVAGTAVVGWTHRRRDDPVAGWAMAILFTIAAVWATLIATVANPFGAGMEIPPGWDGPGPNALLQNHVLTLIHPPVIYLGYAGATIPFALALASVIVGRADPAWMAAIRRWTLMSWTFLTAGIVLGGWWSYEVIGWSGIWAWDPVENASLMPWLTATAAIHLAMVERRRSPRLGWSLVLILITSWLTIVGTWLSRAGVVDSVHAFAGGAIGVVLAVLIVVIAVISIGLIIWRIDRFVDLTRSPRGGGSRRGMIQMGVIALVLVAVVVAVGTLAPVVMGRRAAVHRSFFETWTIPIALVILGIVAAASLVSWQAESHRVVARRLIPPAGTAVIAAILAVMVGGDHWAPIMGITIAAGVGAGWIAALIRQRATRSVLVATLAHLGLAVAAIGVIGSATYASSTRVVLTTGEAVNWEGHRIELVGITHTTTERTEGLHIQIAIDDGPTYAPAITRYRRTGQRVATPSVKASFVDDLLLSVENPSQISPDQVRVQITRRPLVRWIWIGGGLSTLAGALALWRRWQPGDVQSS</sequence>
<name>A0A2G6K6W8_9ACTN</name>
<keyword evidence="2" id="KW-0201">Cytochrome c-type biogenesis</keyword>
<dbReference type="InterPro" id="IPR002541">
    <property type="entry name" value="Cyt_c_assembly"/>
</dbReference>
<feature type="transmembrane region" description="Helical" evidence="3">
    <location>
        <begin position="419"/>
        <end position="437"/>
    </location>
</feature>
<evidence type="ECO:0000259" key="4">
    <source>
        <dbReference type="Pfam" id="PF01578"/>
    </source>
</evidence>
<dbReference type="PRINTS" id="PR01410">
    <property type="entry name" value="CCBIOGENESIS"/>
</dbReference>
<dbReference type="PANTHER" id="PTHR43653">
    <property type="entry name" value="CYTOCHROME C ASSEMBLY PROTEIN-RELATED"/>
    <property type="match status" value="1"/>
</dbReference>
<feature type="domain" description="Cytochrome c assembly protein" evidence="4">
    <location>
        <begin position="113"/>
        <end position="321"/>
    </location>
</feature>